<dbReference type="PANTHER" id="PTHR30182">
    <property type="entry name" value="L-SERINE DEHYDRATASE"/>
    <property type="match status" value="1"/>
</dbReference>
<evidence type="ECO:0000256" key="5">
    <source>
        <dbReference type="ARBA" id="ARBA00022432"/>
    </source>
</evidence>
<dbReference type="EC" id="4.3.1.17" evidence="4"/>
<keyword evidence="5" id="KW-0312">Gluconeogenesis</keyword>
<geneLocation type="plasmid" evidence="13">
    <name>II</name>
</geneLocation>
<evidence type="ECO:0000256" key="11">
    <source>
        <dbReference type="ARBA" id="ARBA00049406"/>
    </source>
</evidence>
<evidence type="ECO:0000256" key="4">
    <source>
        <dbReference type="ARBA" id="ARBA00012093"/>
    </source>
</evidence>
<feature type="domain" description="Serine dehydratase-like alpha subunit" evidence="12">
    <location>
        <begin position="63"/>
        <end position="249"/>
    </location>
</feature>
<reference evidence="13 14" key="1">
    <citation type="submission" date="2018-01" db="EMBL/GenBank/DDBJ databases">
        <authorList>
            <person name="Gaut B.S."/>
            <person name="Morton B.R."/>
            <person name="Clegg M.T."/>
            <person name="Duvall M.R."/>
        </authorList>
    </citation>
    <scope>NUCLEOTIDE SEQUENCE [LARGE SCALE GENOMIC DNA]</scope>
    <source>
        <strain evidence="13">Cupriavidus taiwanensis LMG 19425</strain>
        <plasmid evidence="14">Plasmid ii</plasmid>
    </source>
</reference>
<evidence type="ECO:0000313" key="13">
    <source>
        <dbReference type="EMBL" id="SPK76892.1"/>
    </source>
</evidence>
<dbReference type="GO" id="GO:0046872">
    <property type="term" value="F:metal ion binding"/>
    <property type="evidence" value="ECO:0007669"/>
    <property type="project" value="UniProtKB-KW"/>
</dbReference>
<dbReference type="Pfam" id="PF03313">
    <property type="entry name" value="SDH_alpha"/>
    <property type="match status" value="1"/>
</dbReference>
<keyword evidence="10 13" id="KW-0456">Lyase</keyword>
<proteinExistence type="inferred from homology"/>
<accession>A0A375IU11</accession>
<evidence type="ECO:0000256" key="7">
    <source>
        <dbReference type="ARBA" id="ARBA00022723"/>
    </source>
</evidence>
<dbReference type="InterPro" id="IPR005130">
    <property type="entry name" value="Ser_deHydtase-like_asu"/>
</dbReference>
<comment type="cofactor">
    <cofactor evidence="1">
        <name>[4Fe-4S] cluster</name>
        <dbReference type="ChEBI" id="CHEBI:49883"/>
    </cofactor>
</comment>
<dbReference type="PANTHER" id="PTHR30182:SF1">
    <property type="entry name" value="L-SERINE DEHYDRATASE 1"/>
    <property type="match status" value="1"/>
</dbReference>
<comment type="similarity">
    <text evidence="3">Belongs to the iron-sulfur dependent L-serine dehydratase family.</text>
</comment>
<evidence type="ECO:0000256" key="3">
    <source>
        <dbReference type="ARBA" id="ARBA00008636"/>
    </source>
</evidence>
<evidence type="ECO:0000256" key="10">
    <source>
        <dbReference type="ARBA" id="ARBA00023239"/>
    </source>
</evidence>
<evidence type="ECO:0000256" key="6">
    <source>
        <dbReference type="ARBA" id="ARBA00022485"/>
    </source>
</evidence>
<keyword evidence="13" id="KW-0614">Plasmid</keyword>
<comment type="catalytic activity">
    <reaction evidence="11">
        <text>L-serine = pyruvate + NH4(+)</text>
        <dbReference type="Rhea" id="RHEA:19169"/>
        <dbReference type="ChEBI" id="CHEBI:15361"/>
        <dbReference type="ChEBI" id="CHEBI:28938"/>
        <dbReference type="ChEBI" id="CHEBI:33384"/>
        <dbReference type="EC" id="4.3.1.17"/>
    </reaction>
</comment>
<sequence>MVEGSMSVSIFDIFKVEIDPFGSPAVGLMIGARHLNVPRVDEHPMPYSFRSAGELLRMCKASGRTIADLMLENEKCWRSTYDIRAGILAIAAAMEACIARGCPSGGSFPGPIQVRRPTAERDRQLSKRLDSAILHAMALNREKARDGRIAAAPPNGAGGIIAEVLQYYRKFVAGANEDGVVDFLLTAAAIGIIGRENASIFGSEAGSQAEVEVACAMAAAGLAAVLGGSNEQIENAIDTGLNRHPGISCYLAGEHGRRPGRDGAFSAA</sequence>
<dbReference type="GO" id="GO:0003941">
    <property type="term" value="F:L-serine ammonia-lyase activity"/>
    <property type="evidence" value="ECO:0007669"/>
    <property type="project" value="UniProtKB-EC"/>
</dbReference>
<name>A0A375IU11_9BURK</name>
<evidence type="ECO:0000256" key="9">
    <source>
        <dbReference type="ARBA" id="ARBA00023014"/>
    </source>
</evidence>
<dbReference type="Proteomes" id="UP000255505">
    <property type="component" value="Plasmid II"/>
</dbReference>
<protein>
    <recommendedName>
        <fullName evidence="4">L-serine ammonia-lyase</fullName>
        <ecNumber evidence="4">4.3.1.17</ecNumber>
    </recommendedName>
</protein>
<keyword evidence="7" id="KW-0479">Metal-binding</keyword>
<dbReference type="InterPro" id="IPR051318">
    <property type="entry name" value="Fe-S_L-Ser"/>
</dbReference>
<keyword evidence="6" id="KW-0004">4Fe-4S</keyword>
<evidence type="ECO:0000256" key="1">
    <source>
        <dbReference type="ARBA" id="ARBA00001966"/>
    </source>
</evidence>
<dbReference type="GO" id="GO:0006094">
    <property type="term" value="P:gluconeogenesis"/>
    <property type="evidence" value="ECO:0007669"/>
    <property type="project" value="UniProtKB-KW"/>
</dbReference>
<dbReference type="GO" id="GO:0051539">
    <property type="term" value="F:4 iron, 4 sulfur cluster binding"/>
    <property type="evidence" value="ECO:0007669"/>
    <property type="project" value="UniProtKB-KW"/>
</dbReference>
<dbReference type="EMBL" id="LT991977">
    <property type="protein sequence ID" value="SPK76892.1"/>
    <property type="molecule type" value="Genomic_DNA"/>
</dbReference>
<evidence type="ECO:0000313" key="14">
    <source>
        <dbReference type="Proteomes" id="UP000255505"/>
    </source>
</evidence>
<evidence type="ECO:0000256" key="2">
    <source>
        <dbReference type="ARBA" id="ARBA00004742"/>
    </source>
</evidence>
<dbReference type="AlphaFoldDB" id="A0A375IU11"/>
<keyword evidence="8" id="KW-0408">Iron</keyword>
<comment type="pathway">
    <text evidence="2">Carbohydrate biosynthesis; gluconeogenesis.</text>
</comment>
<gene>
    <name evidence="13" type="ORF">CT19425_MP80521</name>
</gene>
<evidence type="ECO:0000256" key="8">
    <source>
        <dbReference type="ARBA" id="ARBA00023004"/>
    </source>
</evidence>
<keyword evidence="9" id="KW-0411">Iron-sulfur</keyword>
<evidence type="ECO:0000259" key="12">
    <source>
        <dbReference type="Pfam" id="PF03313"/>
    </source>
</evidence>
<organism evidence="13 14">
    <name type="scientific">Cupriavidus taiwanensis</name>
    <dbReference type="NCBI Taxonomy" id="164546"/>
    <lineage>
        <taxon>Bacteria</taxon>
        <taxon>Pseudomonadati</taxon>
        <taxon>Pseudomonadota</taxon>
        <taxon>Betaproteobacteria</taxon>
        <taxon>Burkholderiales</taxon>
        <taxon>Burkholderiaceae</taxon>
        <taxon>Cupriavidus</taxon>
    </lineage>
</organism>